<feature type="signal peptide" evidence="2">
    <location>
        <begin position="1"/>
        <end position="18"/>
    </location>
</feature>
<accession>A0A8J8G672</accession>
<dbReference type="Gene3D" id="2.40.160.20">
    <property type="match status" value="1"/>
</dbReference>
<evidence type="ECO:0000256" key="1">
    <source>
        <dbReference type="ARBA" id="ARBA00022729"/>
    </source>
</evidence>
<protein>
    <submittedName>
        <fullName evidence="4">Outer membrane protein</fullName>
    </submittedName>
</protein>
<evidence type="ECO:0000256" key="2">
    <source>
        <dbReference type="SAM" id="SignalP"/>
    </source>
</evidence>
<feature type="domain" description="Outer membrane protein beta-barrel" evidence="3">
    <location>
        <begin position="9"/>
        <end position="202"/>
    </location>
</feature>
<evidence type="ECO:0000259" key="3">
    <source>
        <dbReference type="Pfam" id="PF13505"/>
    </source>
</evidence>
<evidence type="ECO:0000313" key="4">
    <source>
        <dbReference type="EMBL" id="NRS91991.1"/>
    </source>
</evidence>
<dbReference type="RefSeq" id="WP_173778611.1">
    <property type="nucleotide sequence ID" value="NZ_JABSNO010000006.1"/>
</dbReference>
<dbReference type="InterPro" id="IPR011250">
    <property type="entry name" value="OMP/PagP_B-barrel"/>
</dbReference>
<dbReference type="Proteomes" id="UP000610746">
    <property type="component" value="Unassembled WGS sequence"/>
</dbReference>
<dbReference type="SUPFAM" id="SSF56925">
    <property type="entry name" value="OMPA-like"/>
    <property type="match status" value="1"/>
</dbReference>
<comment type="caution">
    <text evidence="4">The sequence shown here is derived from an EMBL/GenBank/DDBJ whole genome shotgun (WGS) entry which is preliminary data.</text>
</comment>
<proteinExistence type="predicted"/>
<feature type="chain" id="PRO_5035279360" evidence="2">
    <location>
        <begin position="19"/>
        <end position="202"/>
    </location>
</feature>
<dbReference type="EMBL" id="JABSNO010000006">
    <property type="protein sequence ID" value="NRS91991.1"/>
    <property type="molecule type" value="Genomic_DNA"/>
</dbReference>
<sequence length="202" mass="21653">MKKVILASAIALFGMVSAQESETPGFVKGDTFITGAVGFTNSTQGEVKNNTFTIAPSVGYFVSPNIAVGVRAGYTNMNETDKTTSITVENESDTFAVGAFGRYYYTPASRFSIFGELNANYGNQKFTNTVGGVSTDAKFNAFDVNIAPGVNYFISKNFALEATWGVLGYSSFKQDVAGAESQDNFNIGLDLNDLSLGLVYKF</sequence>
<dbReference type="Pfam" id="PF13505">
    <property type="entry name" value="OMP_b-brl"/>
    <property type="match status" value="1"/>
</dbReference>
<dbReference type="InterPro" id="IPR027385">
    <property type="entry name" value="Beta-barrel_OMP"/>
</dbReference>
<evidence type="ECO:0000313" key="5">
    <source>
        <dbReference type="Proteomes" id="UP000610746"/>
    </source>
</evidence>
<name>A0A8J8G672_9FLAO</name>
<keyword evidence="1 2" id="KW-0732">Signal</keyword>
<dbReference type="AlphaFoldDB" id="A0A8J8G672"/>
<keyword evidence="5" id="KW-1185">Reference proteome</keyword>
<organism evidence="4 5">
    <name type="scientific">Frigoriflavimonas asaccharolytica</name>
    <dbReference type="NCBI Taxonomy" id="2735899"/>
    <lineage>
        <taxon>Bacteria</taxon>
        <taxon>Pseudomonadati</taxon>
        <taxon>Bacteroidota</taxon>
        <taxon>Flavobacteriia</taxon>
        <taxon>Flavobacteriales</taxon>
        <taxon>Weeksellaceae</taxon>
        <taxon>Frigoriflavimonas</taxon>
    </lineage>
</organism>
<reference evidence="4" key="1">
    <citation type="submission" date="2020-05" db="EMBL/GenBank/DDBJ databases">
        <title>Genomic Encyclopedia of Type Strains, Phase IV (KMG-V): Genome sequencing to study the core and pangenomes of soil and plant-associated prokaryotes.</title>
        <authorList>
            <person name="Whitman W."/>
        </authorList>
    </citation>
    <scope>NUCLEOTIDE SEQUENCE</scope>
    <source>
        <strain evidence="4">16F</strain>
    </source>
</reference>
<gene>
    <name evidence="4" type="ORF">HNQ03_001058</name>
</gene>